<keyword evidence="5" id="KW-0808">Transferase</keyword>
<sequence>MKIVGLTGGIGSGKTTVANLFATYNNVAIYIADVEAKKLMHTSSVIKSKVIQEFGEKAYSNNQLNRAYISNIVFKDKSKLEILNKIVHPEVRKHFQNFVKSQINKDFIIYEAAILFESKSNLLCDFIITVYVDLETKLERIISRDNSSRTEVLNRIKNQLSDTPKLLQSNYIIYNKNLDQTKLQVEKIHKILTEKA</sequence>
<comment type="similarity">
    <text evidence="1 5">Belongs to the CoaE family.</text>
</comment>
<evidence type="ECO:0000256" key="4">
    <source>
        <dbReference type="ARBA" id="ARBA00022993"/>
    </source>
</evidence>
<keyword evidence="10" id="KW-1185">Reference proteome</keyword>
<evidence type="ECO:0000313" key="9">
    <source>
        <dbReference type="Proteomes" id="UP000037716"/>
    </source>
</evidence>
<dbReference type="InterPro" id="IPR001977">
    <property type="entry name" value="Depp_CoAkinase"/>
</dbReference>
<dbReference type="GO" id="GO:0005737">
    <property type="term" value="C:cytoplasm"/>
    <property type="evidence" value="ECO:0007669"/>
    <property type="project" value="UniProtKB-SubCell"/>
</dbReference>
<keyword evidence="4 5" id="KW-0173">Coenzyme A biosynthesis</keyword>
<dbReference type="GO" id="GO:0004140">
    <property type="term" value="F:dephospho-CoA kinase activity"/>
    <property type="evidence" value="ECO:0007669"/>
    <property type="project" value="UniProtKB-UniRule"/>
</dbReference>
<feature type="binding site" evidence="5">
    <location>
        <begin position="11"/>
        <end position="16"/>
    </location>
    <ligand>
        <name>ATP</name>
        <dbReference type="ChEBI" id="CHEBI:30616"/>
    </ligand>
</feature>
<comment type="catalytic activity">
    <reaction evidence="5">
        <text>3'-dephospho-CoA + ATP = ADP + CoA + H(+)</text>
        <dbReference type="Rhea" id="RHEA:18245"/>
        <dbReference type="ChEBI" id="CHEBI:15378"/>
        <dbReference type="ChEBI" id="CHEBI:30616"/>
        <dbReference type="ChEBI" id="CHEBI:57287"/>
        <dbReference type="ChEBI" id="CHEBI:57328"/>
        <dbReference type="ChEBI" id="CHEBI:456216"/>
        <dbReference type="EC" id="2.7.1.24"/>
    </reaction>
</comment>
<reference evidence="7 9" key="1">
    <citation type="submission" date="2015-07" db="EMBL/GenBank/DDBJ databases">
        <title>Genome of Polaribacter dokdonenesis DSW-5, isolated from seawater off Dokdo in Korea.</title>
        <authorList>
            <person name="Yoon K."/>
            <person name="Song J.Y."/>
            <person name="Kim J.F."/>
        </authorList>
    </citation>
    <scope>NUCLEOTIDE SEQUENCE [LARGE SCALE GENOMIC DNA]</scope>
    <source>
        <strain evidence="7 9">DSW-5</strain>
    </source>
</reference>
<dbReference type="EMBL" id="LGBR01000001">
    <property type="protein sequence ID" value="KOY52333.1"/>
    <property type="molecule type" value="Genomic_DNA"/>
</dbReference>
<dbReference type="EC" id="2.7.1.24" evidence="5 6"/>
<dbReference type="PATRIC" id="fig|1300348.6.peg.1892"/>
<evidence type="ECO:0000256" key="3">
    <source>
        <dbReference type="ARBA" id="ARBA00022840"/>
    </source>
</evidence>
<accession>A0A0M9CH29</accession>
<dbReference type="PANTHER" id="PTHR10695:SF46">
    <property type="entry name" value="BIFUNCTIONAL COENZYME A SYNTHASE-RELATED"/>
    <property type="match status" value="1"/>
</dbReference>
<dbReference type="UniPathway" id="UPA00241">
    <property type="reaction ID" value="UER00356"/>
</dbReference>
<dbReference type="SUPFAM" id="SSF52540">
    <property type="entry name" value="P-loop containing nucleoside triphosphate hydrolases"/>
    <property type="match status" value="1"/>
</dbReference>
<dbReference type="GO" id="GO:0015937">
    <property type="term" value="P:coenzyme A biosynthetic process"/>
    <property type="evidence" value="ECO:0007669"/>
    <property type="project" value="UniProtKB-UniRule"/>
</dbReference>
<dbReference type="Pfam" id="PF01121">
    <property type="entry name" value="CoaE"/>
    <property type="match status" value="1"/>
</dbReference>
<dbReference type="RefSeq" id="WP_053974440.1">
    <property type="nucleotide sequence ID" value="NZ_FNUE01000002.1"/>
</dbReference>
<comment type="caution">
    <text evidence="7">The sequence shown here is derived from an EMBL/GenBank/DDBJ whole genome shotgun (WGS) entry which is preliminary data.</text>
</comment>
<dbReference type="Proteomes" id="UP000037716">
    <property type="component" value="Unassembled WGS sequence"/>
</dbReference>
<comment type="function">
    <text evidence="5">Catalyzes the phosphorylation of the 3'-hydroxyl group of dephosphocoenzyme A to form coenzyme A.</text>
</comment>
<evidence type="ECO:0000313" key="10">
    <source>
        <dbReference type="Proteomes" id="UP000183071"/>
    </source>
</evidence>
<keyword evidence="2 5" id="KW-0547">Nucleotide-binding</keyword>
<evidence type="ECO:0000313" key="8">
    <source>
        <dbReference type="EMBL" id="SEE43515.1"/>
    </source>
</evidence>
<keyword evidence="5 7" id="KW-0418">Kinase</keyword>
<dbReference type="Proteomes" id="UP000183071">
    <property type="component" value="Unassembled WGS sequence"/>
</dbReference>
<dbReference type="Gene3D" id="3.40.50.300">
    <property type="entry name" value="P-loop containing nucleotide triphosphate hydrolases"/>
    <property type="match status" value="1"/>
</dbReference>
<keyword evidence="3 5" id="KW-0067">ATP-binding</keyword>
<dbReference type="AlphaFoldDB" id="A0A0M9CH29"/>
<proteinExistence type="inferred from homology"/>
<comment type="subcellular location">
    <subcellularLocation>
        <location evidence="5">Cytoplasm</location>
    </subcellularLocation>
</comment>
<dbReference type="NCBIfam" id="TIGR00152">
    <property type="entry name" value="dephospho-CoA kinase"/>
    <property type="match status" value="1"/>
</dbReference>
<dbReference type="GO" id="GO:0005524">
    <property type="term" value="F:ATP binding"/>
    <property type="evidence" value="ECO:0007669"/>
    <property type="project" value="UniProtKB-UniRule"/>
</dbReference>
<dbReference type="EMBL" id="FNUE01000002">
    <property type="protein sequence ID" value="SEE43515.1"/>
    <property type="molecule type" value="Genomic_DNA"/>
</dbReference>
<dbReference type="CDD" id="cd02022">
    <property type="entry name" value="DPCK"/>
    <property type="match status" value="1"/>
</dbReference>
<protein>
    <recommendedName>
        <fullName evidence="5 6">Dephospho-CoA kinase</fullName>
        <ecNumber evidence="5 6">2.7.1.24</ecNumber>
    </recommendedName>
    <alternativeName>
        <fullName evidence="5">Dephosphocoenzyme A kinase</fullName>
    </alternativeName>
</protein>
<keyword evidence="5" id="KW-0963">Cytoplasm</keyword>
<dbReference type="STRING" id="1300348.I602_1893"/>
<evidence type="ECO:0000256" key="2">
    <source>
        <dbReference type="ARBA" id="ARBA00022741"/>
    </source>
</evidence>
<evidence type="ECO:0000256" key="6">
    <source>
        <dbReference type="NCBIfam" id="TIGR00152"/>
    </source>
</evidence>
<dbReference type="PANTHER" id="PTHR10695">
    <property type="entry name" value="DEPHOSPHO-COA KINASE-RELATED"/>
    <property type="match status" value="1"/>
</dbReference>
<evidence type="ECO:0000313" key="7">
    <source>
        <dbReference type="EMBL" id="KOY52333.1"/>
    </source>
</evidence>
<organism evidence="7 9">
    <name type="scientific">Polaribacter dokdonensis DSW-5</name>
    <dbReference type="NCBI Taxonomy" id="1300348"/>
    <lineage>
        <taxon>Bacteria</taxon>
        <taxon>Pseudomonadati</taxon>
        <taxon>Bacteroidota</taxon>
        <taxon>Flavobacteriia</taxon>
        <taxon>Flavobacteriales</taxon>
        <taxon>Flavobacteriaceae</taxon>
    </lineage>
</organism>
<dbReference type="InterPro" id="IPR027417">
    <property type="entry name" value="P-loop_NTPase"/>
</dbReference>
<comment type="pathway">
    <text evidence="5">Cofactor biosynthesis; coenzyme A biosynthesis; CoA from (R)-pantothenate: step 5/5.</text>
</comment>
<reference evidence="8 10" key="2">
    <citation type="submission" date="2016-10" db="EMBL/GenBank/DDBJ databases">
        <authorList>
            <person name="Varghese N."/>
            <person name="Submissions S."/>
        </authorList>
    </citation>
    <scope>NUCLEOTIDE SEQUENCE [LARGE SCALE GENOMIC DNA]</scope>
    <source>
        <strain evidence="8 10">DSW-5</strain>
    </source>
</reference>
<gene>
    <name evidence="5" type="primary">coaE</name>
    <name evidence="7" type="ORF">I602_1893</name>
    <name evidence="8" type="ORF">SAMN05444353_1662</name>
</gene>
<dbReference type="OrthoDB" id="9812943at2"/>
<name>A0A0M9CH29_9FLAO</name>
<dbReference type="HAMAP" id="MF_00376">
    <property type="entry name" value="Dephospho_CoA_kinase"/>
    <property type="match status" value="1"/>
</dbReference>
<evidence type="ECO:0000256" key="5">
    <source>
        <dbReference type="HAMAP-Rule" id="MF_00376"/>
    </source>
</evidence>
<dbReference type="PROSITE" id="PS51219">
    <property type="entry name" value="DPCK"/>
    <property type="match status" value="1"/>
</dbReference>
<evidence type="ECO:0000256" key="1">
    <source>
        <dbReference type="ARBA" id="ARBA00009018"/>
    </source>
</evidence>